<reference evidence="1 2" key="1">
    <citation type="submission" date="2016-01" db="EMBL/GenBank/DDBJ databases">
        <authorList>
            <person name="Regsiter A."/>
            <person name="william w."/>
        </authorList>
    </citation>
    <scope>NUCLEOTIDE SEQUENCE [LARGE SCALE GENOMIC DNA]</scope>
    <source>
        <strain evidence="1 2">CFBP 6927</strain>
    </source>
</reference>
<keyword evidence="2" id="KW-1185">Reference proteome</keyword>
<dbReference type="Proteomes" id="UP000191812">
    <property type="component" value="Unassembled WGS sequence"/>
</dbReference>
<sequence length="70" mass="7710">MPEKSMRGGLKRSPAPVKVLTACDGFSRKTRLGIGPLSSLNDRPLPEWRPGRAGYYQCPMPGIRQEPSGR</sequence>
<dbReference type="EMBL" id="FBWH01000035">
    <property type="protein sequence ID" value="CUX44317.1"/>
    <property type="molecule type" value="Genomic_DNA"/>
</dbReference>
<evidence type="ECO:0000313" key="1">
    <source>
        <dbReference type="EMBL" id="CUX44317.1"/>
    </source>
</evidence>
<protein>
    <recommendedName>
        <fullName evidence="3">Transposase</fullName>
    </recommendedName>
</protein>
<gene>
    <name evidence="1" type="ORF">AGR13a_Lc10056</name>
</gene>
<evidence type="ECO:0008006" key="3">
    <source>
        <dbReference type="Google" id="ProtNLM"/>
    </source>
</evidence>
<name>A0ABP2BJL0_9HYPH</name>
<comment type="caution">
    <text evidence="1">The sequence shown here is derived from an EMBL/GenBank/DDBJ whole genome shotgun (WGS) entry which is preliminary data.</text>
</comment>
<evidence type="ECO:0000313" key="2">
    <source>
        <dbReference type="Proteomes" id="UP000191812"/>
    </source>
</evidence>
<accession>A0ABP2BJL0</accession>
<organism evidence="1 2">
    <name type="scientific">Agrobacterium genomosp. 13 str. CFBP 6927</name>
    <dbReference type="NCBI Taxonomy" id="1183428"/>
    <lineage>
        <taxon>Bacteria</taxon>
        <taxon>Pseudomonadati</taxon>
        <taxon>Pseudomonadota</taxon>
        <taxon>Alphaproteobacteria</taxon>
        <taxon>Hyphomicrobiales</taxon>
        <taxon>Rhizobiaceae</taxon>
        <taxon>Rhizobium/Agrobacterium group</taxon>
        <taxon>Agrobacterium</taxon>
        <taxon>Agrobacterium tumefaciens complex</taxon>
    </lineage>
</organism>
<proteinExistence type="predicted"/>